<feature type="domain" description="C2H2-type" evidence="7">
    <location>
        <begin position="128"/>
        <end position="155"/>
    </location>
</feature>
<dbReference type="GO" id="GO:0008270">
    <property type="term" value="F:zinc ion binding"/>
    <property type="evidence" value="ECO:0007669"/>
    <property type="project" value="UniProtKB-KW"/>
</dbReference>
<gene>
    <name evidence="8" type="ORF">AB675_3511</name>
</gene>
<dbReference type="SUPFAM" id="SSF57667">
    <property type="entry name" value="beta-beta-alpha zinc fingers"/>
    <property type="match status" value="1"/>
</dbReference>
<feature type="compositionally biased region" description="Low complexity" evidence="6">
    <location>
        <begin position="240"/>
        <end position="252"/>
    </location>
</feature>
<dbReference type="RefSeq" id="XP_017999654.1">
    <property type="nucleotide sequence ID" value="XM_018143568.1"/>
</dbReference>
<evidence type="ECO:0000259" key="7">
    <source>
        <dbReference type="PROSITE" id="PS50157"/>
    </source>
</evidence>
<keyword evidence="9" id="KW-1185">Reference proteome</keyword>
<evidence type="ECO:0000313" key="9">
    <source>
        <dbReference type="Proteomes" id="UP000038010"/>
    </source>
</evidence>
<evidence type="ECO:0000313" key="8">
    <source>
        <dbReference type="EMBL" id="KPI39691.1"/>
    </source>
</evidence>
<name>A0A0N0NLU1_9EURO</name>
<evidence type="ECO:0000256" key="3">
    <source>
        <dbReference type="ARBA" id="ARBA00022771"/>
    </source>
</evidence>
<keyword evidence="4" id="KW-0862">Zinc</keyword>
<dbReference type="PROSITE" id="PS00028">
    <property type="entry name" value="ZINC_FINGER_C2H2_1"/>
    <property type="match status" value="2"/>
</dbReference>
<dbReference type="EMBL" id="LFJN01000014">
    <property type="protein sequence ID" value="KPI39691.1"/>
    <property type="molecule type" value="Genomic_DNA"/>
</dbReference>
<evidence type="ECO:0000256" key="6">
    <source>
        <dbReference type="SAM" id="MobiDB-lite"/>
    </source>
</evidence>
<reference evidence="8 9" key="1">
    <citation type="submission" date="2015-06" db="EMBL/GenBank/DDBJ databases">
        <title>Draft genome of the ant-associated black yeast Phialophora attae CBS 131958.</title>
        <authorList>
            <person name="Moreno L.F."/>
            <person name="Stielow B.J."/>
            <person name="de Hoog S."/>
            <person name="Vicente V.A."/>
            <person name="Weiss V.A."/>
            <person name="de Vries M."/>
            <person name="Cruz L.M."/>
            <person name="Souza E.M."/>
        </authorList>
    </citation>
    <scope>NUCLEOTIDE SEQUENCE [LARGE SCALE GENOMIC DNA]</scope>
    <source>
        <strain evidence="8 9">CBS 131958</strain>
    </source>
</reference>
<dbReference type="GeneID" id="28735448"/>
<proteinExistence type="predicted"/>
<keyword evidence="3 5" id="KW-0863">Zinc-finger</keyword>
<feature type="domain" description="C2H2-type" evidence="7">
    <location>
        <begin position="184"/>
        <end position="207"/>
    </location>
</feature>
<feature type="region of interest" description="Disordered" evidence="6">
    <location>
        <begin position="212"/>
        <end position="285"/>
    </location>
</feature>
<keyword evidence="2" id="KW-0677">Repeat</keyword>
<dbReference type="Proteomes" id="UP000038010">
    <property type="component" value="Unassembled WGS sequence"/>
</dbReference>
<dbReference type="PANTHER" id="PTHR24379">
    <property type="entry name" value="KRAB AND ZINC FINGER DOMAIN-CONTAINING"/>
    <property type="match status" value="1"/>
</dbReference>
<sequence length="285" mass="31520">MPCGICGQHTHCTCWVYFERNTSNNLRAGSLDIPVEQAIMYTGQADGLYMGQDLAVDTQMYSATLLNDGFPMGLEQTDWINGNYGFPTLPWTTNYDNFDLPIIGHDTSSFITNTDFSINTLSTDPNSLQCKYCPKLFAMPSKRRDHEKCHTRPHPCLLGPCTEAFATNRDLERHALTHTSDQPYACTVCGKRTNRRDSMTRHFELNHMVVGSAAVPPTPGSHGRPKTKSNATSTGHSKATSTTTSDPSTRSSQASIESPSPPRMLSQRTGTRPPNDAMSPWSKRP</sequence>
<protein>
    <recommendedName>
        <fullName evidence="7">C2H2-type domain-containing protein</fullName>
    </recommendedName>
</protein>
<dbReference type="Gene3D" id="3.30.160.60">
    <property type="entry name" value="Classic Zinc Finger"/>
    <property type="match status" value="2"/>
</dbReference>
<dbReference type="OrthoDB" id="1405595at2759"/>
<feature type="compositionally biased region" description="Polar residues" evidence="6">
    <location>
        <begin position="228"/>
        <end position="239"/>
    </location>
</feature>
<evidence type="ECO:0000256" key="5">
    <source>
        <dbReference type="PROSITE-ProRule" id="PRU00042"/>
    </source>
</evidence>
<organism evidence="8 9">
    <name type="scientific">Cyphellophora attinorum</name>
    <dbReference type="NCBI Taxonomy" id="1664694"/>
    <lineage>
        <taxon>Eukaryota</taxon>
        <taxon>Fungi</taxon>
        <taxon>Dikarya</taxon>
        <taxon>Ascomycota</taxon>
        <taxon>Pezizomycotina</taxon>
        <taxon>Eurotiomycetes</taxon>
        <taxon>Chaetothyriomycetidae</taxon>
        <taxon>Chaetothyriales</taxon>
        <taxon>Cyphellophoraceae</taxon>
        <taxon>Cyphellophora</taxon>
    </lineage>
</organism>
<dbReference type="STRING" id="1664694.A0A0N0NLU1"/>
<evidence type="ECO:0000256" key="2">
    <source>
        <dbReference type="ARBA" id="ARBA00022737"/>
    </source>
</evidence>
<dbReference type="PROSITE" id="PS50157">
    <property type="entry name" value="ZINC_FINGER_C2H2_2"/>
    <property type="match status" value="3"/>
</dbReference>
<comment type="caution">
    <text evidence="8">The sequence shown here is derived from an EMBL/GenBank/DDBJ whole genome shotgun (WGS) entry which is preliminary data.</text>
</comment>
<keyword evidence="1" id="KW-0479">Metal-binding</keyword>
<dbReference type="Pfam" id="PF00096">
    <property type="entry name" value="zf-C2H2"/>
    <property type="match status" value="1"/>
</dbReference>
<dbReference type="VEuPathDB" id="FungiDB:AB675_3511"/>
<evidence type="ECO:0000256" key="1">
    <source>
        <dbReference type="ARBA" id="ARBA00022723"/>
    </source>
</evidence>
<dbReference type="PANTHER" id="PTHR24379:SF121">
    <property type="entry name" value="C2H2-TYPE DOMAIN-CONTAINING PROTEIN"/>
    <property type="match status" value="1"/>
</dbReference>
<dbReference type="InterPro" id="IPR036236">
    <property type="entry name" value="Znf_C2H2_sf"/>
</dbReference>
<dbReference type="AlphaFoldDB" id="A0A0N0NLU1"/>
<evidence type="ECO:0000256" key="4">
    <source>
        <dbReference type="ARBA" id="ARBA00022833"/>
    </source>
</evidence>
<dbReference type="InterPro" id="IPR013087">
    <property type="entry name" value="Znf_C2H2_type"/>
</dbReference>
<feature type="domain" description="C2H2-type" evidence="7">
    <location>
        <begin position="154"/>
        <end position="183"/>
    </location>
</feature>
<accession>A0A0N0NLU1</accession>
<dbReference type="SMART" id="SM00355">
    <property type="entry name" value="ZnF_C2H2"/>
    <property type="match status" value="3"/>
</dbReference>